<keyword evidence="6" id="KW-1185">Reference proteome</keyword>
<keyword evidence="1" id="KW-0479">Metal-binding</keyword>
<organism evidence="5">
    <name type="scientific">Ranid herpesvirus 3</name>
    <dbReference type="NCBI Taxonomy" id="1987509"/>
    <lineage>
        <taxon>Viruses</taxon>
        <taxon>Duplodnaviria</taxon>
        <taxon>Heunggongvirae</taxon>
        <taxon>Peploviricota</taxon>
        <taxon>Herviviricetes</taxon>
        <taxon>Herpesvirales</taxon>
        <taxon>Alloherpesviridae</taxon>
        <taxon>Batravirus</taxon>
        <taxon>Batravirus ranidallo3</taxon>
    </lineage>
</organism>
<sequence length="644" mass="73729">MSKIPTARNTSITGLKRQNPFNNGKDEERKYYTIKSVIQSHRYATDLPNPSMISPQEAAMHFIDLKNFFYAHHSSDHVVVFYKSKKIANLVETYTYVRQRSLLTGEMHYHCQSPLIQESCETYEAIVSSWRTKKAAELSHKTMLLSIDTIHNTWDDENWYDVAAMPTFVRTYLVQRALIGVDWKVGELCRKYMVGACRPSSCIHATVPKGIAVNPVDGSVTMYGIDVGQTEWREEECIGALQTGNYVVDNVKVYAHNLCISRNTIQTMTANHYPERLFAAIMTHDIPLVETKAGGVFLSTTFKIAHYLRSVRFNLESRMQIESQHLIPLICYDLMLYIIINRQMNFKVPMVCVISSQPLYGALLTLSEIVENRSVEKMLGASSFLTDVSQNGYVTPKLLKTIAVMPDELYKSCPPEKGSTLDLLINAFLTVRNENETKIQCPVCLSANLVIKTHCTCPEETSWQNKKKGKEEKPRKLKPPPKCQCNREDYCLCDETTCTCLFLKTFKCGHYMCVTCYTTMRQMAIAKKKATSCHMCRQTTDDYTKVEFQNFITWSANNFDKYISPSANVQTHKHMTTKPYIMQASRDLNCLVALKPPKKIKTAQSSKPQENSLEREILRKKRKLRIIGKPIVRYVYMEGDEESD</sequence>
<reference evidence="5" key="1">
    <citation type="journal article" date="2017" name="Vet. Pathol.">
        <title>Ranid Herpesvirus 3 and Proliferative Dermatitis in Free-Ranging Wild Common Frogs (Rana Temporaria).</title>
        <authorList>
            <person name="Origgi F.C."/>
            <person name="Schmidt B.R."/>
            <person name="Lohmann P."/>
            <person name="Otten P."/>
            <person name="Akdesir E."/>
            <person name="Gaschen V."/>
            <person name="Aguilar-Bultet L."/>
            <person name="Wahli T."/>
            <person name="Sattler U."/>
            <person name="Stoffel M.H."/>
        </authorList>
    </citation>
    <scope>NUCLEOTIDE SEQUENCE [LARGE SCALE GENOMIC DNA]</scope>
    <source>
        <strain evidence="5">FO1_2015</strain>
    </source>
</reference>
<dbReference type="GeneID" id="32878165"/>
<protein>
    <submittedName>
        <fullName evidence="5">Signal transduction protein cbl-like motif protein</fullName>
    </submittedName>
</protein>
<evidence type="ECO:0000256" key="4">
    <source>
        <dbReference type="SAM" id="MobiDB-lite"/>
    </source>
</evidence>
<evidence type="ECO:0000256" key="2">
    <source>
        <dbReference type="ARBA" id="ARBA00022771"/>
    </source>
</evidence>
<evidence type="ECO:0000256" key="3">
    <source>
        <dbReference type="ARBA" id="ARBA00022833"/>
    </source>
</evidence>
<keyword evidence="3" id="KW-0862">Zinc</keyword>
<dbReference type="InterPro" id="IPR017907">
    <property type="entry name" value="Znf_RING_CS"/>
</dbReference>
<feature type="region of interest" description="Disordered" evidence="4">
    <location>
        <begin position="1"/>
        <end position="26"/>
    </location>
</feature>
<evidence type="ECO:0000313" key="5">
    <source>
        <dbReference type="EMBL" id="ARR28831.1"/>
    </source>
</evidence>
<proteinExistence type="predicted"/>
<dbReference type="PROSITE" id="PS00518">
    <property type="entry name" value="ZF_RING_1"/>
    <property type="match status" value="1"/>
</dbReference>
<dbReference type="KEGG" id="vg:32878165"/>
<evidence type="ECO:0000313" key="6">
    <source>
        <dbReference type="Proteomes" id="UP000203507"/>
    </source>
</evidence>
<keyword evidence="2" id="KW-0863">Zinc-finger</keyword>
<evidence type="ECO:0000256" key="1">
    <source>
        <dbReference type="ARBA" id="ARBA00022723"/>
    </source>
</evidence>
<dbReference type="Proteomes" id="UP000203507">
    <property type="component" value="Segment"/>
</dbReference>
<name>A0A1X9T556_9VIRU</name>
<accession>A0A1X9T556</accession>
<dbReference type="GO" id="GO:0008270">
    <property type="term" value="F:zinc ion binding"/>
    <property type="evidence" value="ECO:0007669"/>
    <property type="project" value="UniProtKB-KW"/>
</dbReference>
<dbReference type="EMBL" id="KX832224">
    <property type="protein sequence ID" value="ARR28831.1"/>
    <property type="molecule type" value="Genomic_DNA"/>
</dbReference>
<dbReference type="RefSeq" id="YP_009362340.1">
    <property type="nucleotide sequence ID" value="NC_034618.1"/>
</dbReference>